<reference evidence="4 5" key="1">
    <citation type="journal article" date="2018" name="Nat. Ecol. Evol.">
        <title>Genomic signatures of mitonuclear coevolution across populations of Tigriopus californicus.</title>
        <authorList>
            <person name="Barreto F.S."/>
            <person name="Watson E.T."/>
            <person name="Lima T.G."/>
            <person name="Willett C.S."/>
            <person name="Edmands S."/>
            <person name="Li W."/>
            <person name="Burton R.S."/>
        </authorList>
    </citation>
    <scope>NUCLEOTIDE SEQUENCE [LARGE SCALE GENOMIC DNA]</scope>
    <source>
        <strain evidence="4 5">San Diego</strain>
    </source>
</reference>
<dbReference type="OrthoDB" id="10264550at2759"/>
<dbReference type="Gene3D" id="3.40.50.1820">
    <property type="entry name" value="alpha/beta hydrolase"/>
    <property type="match status" value="1"/>
</dbReference>
<accession>A0A553NNL7</accession>
<dbReference type="STRING" id="6832.A0A553NNL7"/>
<gene>
    <name evidence="4" type="ORF">TCAL_11443</name>
</gene>
<name>A0A553NNL7_TIGCA</name>
<dbReference type="EMBL" id="VCGU01000011">
    <property type="protein sequence ID" value="TRY67042.1"/>
    <property type="molecule type" value="Genomic_DNA"/>
</dbReference>
<proteinExistence type="inferred from homology"/>
<keyword evidence="3" id="KW-0963">Cytoplasm</keyword>
<dbReference type="PANTHER" id="PTHR15913">
    <property type="entry name" value="ACID CLUSTER PROTEIN 33"/>
    <property type="match status" value="1"/>
</dbReference>
<dbReference type="SUPFAM" id="SSF53474">
    <property type="entry name" value="alpha/beta-Hydrolases"/>
    <property type="match status" value="1"/>
</dbReference>
<dbReference type="Proteomes" id="UP000318571">
    <property type="component" value="Chromosome 4"/>
</dbReference>
<keyword evidence="5" id="KW-1185">Reference proteome</keyword>
<dbReference type="InterPro" id="IPR029058">
    <property type="entry name" value="AB_hydrolase_fold"/>
</dbReference>
<dbReference type="PANTHER" id="PTHR15913:SF0">
    <property type="entry name" value="MASPARDIN"/>
    <property type="match status" value="1"/>
</dbReference>
<evidence type="ECO:0000313" key="4">
    <source>
        <dbReference type="EMBL" id="TRY67042.1"/>
    </source>
</evidence>
<evidence type="ECO:0000313" key="5">
    <source>
        <dbReference type="Proteomes" id="UP000318571"/>
    </source>
</evidence>
<dbReference type="InterPro" id="IPR026151">
    <property type="entry name" value="Maspardin"/>
</dbReference>
<protein>
    <recommendedName>
        <fullName evidence="6">Maspardin</fullName>
    </recommendedName>
</protein>
<evidence type="ECO:0000256" key="3">
    <source>
        <dbReference type="ARBA" id="ARBA00022490"/>
    </source>
</evidence>
<evidence type="ECO:0008006" key="6">
    <source>
        <dbReference type="Google" id="ProtNLM"/>
    </source>
</evidence>
<dbReference type="GO" id="GO:0005737">
    <property type="term" value="C:cytoplasm"/>
    <property type="evidence" value="ECO:0007669"/>
    <property type="project" value="UniProtKB-SubCell"/>
</dbReference>
<dbReference type="AlphaFoldDB" id="A0A553NNL7"/>
<comment type="subcellular location">
    <subcellularLocation>
        <location evidence="1">Cytoplasm</location>
    </subcellularLocation>
</comment>
<sequence>MASHQSVLSQTVEYQSFRASVPLKKLALDPDEHEKFWHVFDCGPRALTCPLVCLPPISGAADVFFHQCLGLSARGFRVIAAESPAYWTVEAWCQGFKRLLAHLDLEKVHLFGAGLGGYLAQKFAEYTEPCPRVASLILCNAFTNTDIFRYQEQSMVFWLLPGPMLKNIVASGMECSTNEAPICCATEFMLERLNDLPQSILASRLTLNGTSSRVDPKRLRDLPITLLNVWDNYVLAPEVRDALCRSYPQAKMAHLKSGGNFPFLSRFDEVNMHATIHLRNFDAKP</sequence>
<evidence type="ECO:0000256" key="2">
    <source>
        <dbReference type="ARBA" id="ARBA00008645"/>
    </source>
</evidence>
<dbReference type="OMA" id="CYVQPQK"/>
<comment type="caution">
    <text evidence="4">The sequence shown here is derived from an EMBL/GenBank/DDBJ whole genome shotgun (WGS) entry which is preliminary data.</text>
</comment>
<comment type="similarity">
    <text evidence="2">Belongs to the AB hydrolase superfamily.</text>
</comment>
<evidence type="ECO:0000256" key="1">
    <source>
        <dbReference type="ARBA" id="ARBA00004496"/>
    </source>
</evidence>
<organism evidence="4 5">
    <name type="scientific">Tigriopus californicus</name>
    <name type="common">Marine copepod</name>
    <dbReference type="NCBI Taxonomy" id="6832"/>
    <lineage>
        <taxon>Eukaryota</taxon>
        <taxon>Metazoa</taxon>
        <taxon>Ecdysozoa</taxon>
        <taxon>Arthropoda</taxon>
        <taxon>Crustacea</taxon>
        <taxon>Multicrustacea</taxon>
        <taxon>Hexanauplia</taxon>
        <taxon>Copepoda</taxon>
        <taxon>Harpacticoida</taxon>
        <taxon>Harpacticidae</taxon>
        <taxon>Tigriopus</taxon>
    </lineage>
</organism>